<evidence type="ECO:0000313" key="1">
    <source>
        <dbReference type="EMBL" id="MBG6139144.1"/>
    </source>
</evidence>
<protein>
    <submittedName>
        <fullName evidence="1">Uncharacterized protein</fullName>
    </submittedName>
</protein>
<organism evidence="1 2">
    <name type="scientific">Longispora fulva</name>
    <dbReference type="NCBI Taxonomy" id="619741"/>
    <lineage>
        <taxon>Bacteria</taxon>
        <taxon>Bacillati</taxon>
        <taxon>Actinomycetota</taxon>
        <taxon>Actinomycetes</taxon>
        <taxon>Micromonosporales</taxon>
        <taxon>Micromonosporaceae</taxon>
        <taxon>Longispora</taxon>
    </lineage>
</organism>
<proteinExistence type="predicted"/>
<sequence>MRSRFGGAILALALVSVLTGVAAAGLAVFSVVGVGLGPERCCPAGGPPAQAGPRPTVSPSAAPTRAPGLPLCVVGSWRVVTETAIVKFYSNADPFPASTSGKVYEFRADGTGTESYDNVTYTANSDGSTLRLTSNGSAEFTWTATGDTVTYLARTSTTLRHHWSVPEGELDSESKPQPELNETDHYTCAGGTFEESNATGYKSVWARTPGYGFYG</sequence>
<gene>
    <name evidence="1" type="ORF">IW245_005338</name>
</gene>
<keyword evidence="2" id="KW-1185">Reference proteome</keyword>
<dbReference type="AlphaFoldDB" id="A0A8J7KLB5"/>
<accession>A0A8J7KLB5</accession>
<dbReference type="RefSeq" id="WP_197005830.1">
    <property type="nucleotide sequence ID" value="NZ_BONS01000012.1"/>
</dbReference>
<dbReference type="Proteomes" id="UP000622552">
    <property type="component" value="Unassembled WGS sequence"/>
</dbReference>
<comment type="caution">
    <text evidence="1">The sequence shown here is derived from an EMBL/GenBank/DDBJ whole genome shotgun (WGS) entry which is preliminary data.</text>
</comment>
<reference evidence="1" key="1">
    <citation type="submission" date="2020-11" db="EMBL/GenBank/DDBJ databases">
        <title>Sequencing the genomes of 1000 actinobacteria strains.</title>
        <authorList>
            <person name="Klenk H.-P."/>
        </authorList>
    </citation>
    <scope>NUCLEOTIDE SEQUENCE</scope>
    <source>
        <strain evidence="1">DSM 45356</strain>
    </source>
</reference>
<name>A0A8J7KLB5_9ACTN</name>
<dbReference type="EMBL" id="JADOUF010000001">
    <property type="protein sequence ID" value="MBG6139144.1"/>
    <property type="molecule type" value="Genomic_DNA"/>
</dbReference>
<evidence type="ECO:0000313" key="2">
    <source>
        <dbReference type="Proteomes" id="UP000622552"/>
    </source>
</evidence>